<dbReference type="EMBL" id="DAARMM010000051">
    <property type="protein sequence ID" value="HAE3043104.1"/>
    <property type="molecule type" value="Genomic_DNA"/>
</dbReference>
<reference evidence="23" key="2">
    <citation type="submission" date="2018-07" db="EMBL/GenBank/DDBJ databases">
        <authorList>
            <consortium name="NCBI Pathogen Detection Project"/>
        </authorList>
    </citation>
    <scope>NUCLEOTIDE SEQUENCE</scope>
    <source>
        <strain evidence="9">18-10699</strain>
        <strain evidence="6">18-5453</strain>
        <strain evidence="8">18-5930</strain>
        <strain evidence="7">18-5931</strain>
        <strain evidence="10">18-7592</strain>
        <strain evidence="17">S17-15031</strain>
        <strain evidence="24">S17-15095</strain>
        <strain evidence="25">S17-15176</strain>
        <strain evidence="30">S17-15189</strain>
        <strain evidence="5">S17-15200</strain>
        <strain evidence="14">S17-15271</strain>
        <strain evidence="20">S17-15277</strain>
        <strain evidence="16">S17-15354</strain>
        <strain evidence="19">S17-15369</strain>
        <strain evidence="12">S17-15377</strain>
        <strain evidence="26">S17-15423</strain>
        <strain evidence="21">S17-15490</strain>
        <strain evidence="31">S17-15499</strain>
        <strain evidence="22">S17-15503</strain>
        <strain evidence="28">S17-15527</strain>
        <strain evidence="23">S17-15535</strain>
        <strain evidence="27">S17-15554</strain>
        <strain evidence="15">S17-15567</strain>
        <strain evidence="13">S18-15001</strain>
        <strain evidence="29">S18-15009</strain>
        <strain evidence="11">S18-15033</strain>
        <strain evidence="18">S18-15054</strain>
    </source>
</reference>
<dbReference type="EMBL" id="DAASCS010000010">
    <property type="protein sequence ID" value="HAE4949773.1"/>
    <property type="molecule type" value="Genomic_DNA"/>
</dbReference>
<evidence type="ECO:0000313" key="5">
    <source>
        <dbReference type="EMBL" id="HAA0878822.1"/>
    </source>
</evidence>
<dbReference type="EMBL" id="DAAHNY010000004">
    <property type="protein sequence ID" value="HAB6770794.1"/>
    <property type="molecule type" value="Genomic_DNA"/>
</dbReference>
<reference evidence="23" key="1">
    <citation type="journal article" date="2018" name="Genome Biol.">
        <title>SKESA: strategic k-mer extension for scrupulous assemblies.</title>
        <authorList>
            <person name="Souvorov A."/>
            <person name="Agarwala R."/>
            <person name="Lipman D.J."/>
        </authorList>
    </citation>
    <scope>NUCLEOTIDE SEQUENCE</scope>
    <source>
        <strain evidence="9">18-10699</strain>
        <strain evidence="6">18-5453</strain>
        <strain evidence="8">18-5930</strain>
        <strain evidence="7">18-5931</strain>
        <strain evidence="10">18-7592</strain>
        <strain evidence="17">S17-15031</strain>
        <strain evidence="24">S17-15095</strain>
        <strain evidence="25">S17-15176</strain>
        <strain evidence="30">S17-15189</strain>
        <strain evidence="5">S17-15200</strain>
        <strain evidence="14">S17-15271</strain>
        <strain evidence="20">S17-15277</strain>
        <strain evidence="16">S17-15354</strain>
        <strain evidence="19">S17-15369</strain>
        <strain evidence="12">S17-15377</strain>
        <strain evidence="26">S17-15423</strain>
        <strain evidence="21">S17-15490</strain>
        <strain evidence="31">S17-15499</strain>
        <strain evidence="22">S17-15503</strain>
        <strain evidence="28">S17-15527</strain>
        <strain evidence="23">S17-15535</strain>
        <strain evidence="27">S17-15554</strain>
        <strain evidence="15">S17-15567</strain>
        <strain evidence="13">S18-15001</strain>
        <strain evidence="29">S18-15009</strain>
        <strain evidence="11">S18-15033</strain>
        <strain evidence="18">S18-15054</strain>
    </source>
</reference>
<evidence type="ECO:0000313" key="14">
    <source>
        <dbReference type="EMBL" id="HAE3079312.1"/>
    </source>
</evidence>
<accession>A0A5I8LF26</accession>
<dbReference type="EMBL" id="DAASOI010000003">
    <property type="protein sequence ID" value="HAE6354416.1"/>
    <property type="molecule type" value="Genomic_DNA"/>
</dbReference>
<dbReference type="EMBL" id="AAMBIE010000004">
    <property type="protein sequence ID" value="EDF5947364.1"/>
    <property type="molecule type" value="Genomic_DNA"/>
</dbReference>
<evidence type="ECO:0000313" key="17">
    <source>
        <dbReference type="EMBL" id="HAE3188593.1"/>
    </source>
</evidence>
<dbReference type="EMBL" id="DAARMU010000027">
    <property type="protein sequence ID" value="HAE3079312.1"/>
    <property type="molecule type" value="Genomic_DNA"/>
</dbReference>
<evidence type="ECO:0000313" key="25">
    <source>
        <dbReference type="EMBL" id="HAE6354416.1"/>
    </source>
</evidence>
<dbReference type="EMBL" id="DAARPP010000013">
    <property type="protein sequence ID" value="HAE3415629.1"/>
    <property type="molecule type" value="Genomic_DNA"/>
</dbReference>
<dbReference type="EMBL" id="DAAUCJ010000026">
    <property type="protein sequence ID" value="HAF1107961.1"/>
    <property type="molecule type" value="Genomic_DNA"/>
</dbReference>
<dbReference type="EMBL" id="DAASHJ010000002">
    <property type="protein sequence ID" value="HAE5528854.1"/>
    <property type="molecule type" value="Genomic_DNA"/>
</dbReference>
<comment type="caution">
    <text evidence="23">The sequence shown here is derived from an EMBL/GenBank/DDBJ whole genome shotgun (WGS) entry which is preliminary data.</text>
</comment>
<dbReference type="EMBL" id="DAAAKJ010000012">
    <property type="protein sequence ID" value="HAA0878822.1"/>
    <property type="molecule type" value="Genomic_DNA"/>
</dbReference>
<evidence type="ECO:0000313" key="28">
    <source>
        <dbReference type="EMBL" id="HAE9731007.1"/>
    </source>
</evidence>
<evidence type="ECO:0000313" key="6">
    <source>
        <dbReference type="EMBL" id="HAA0917117.1"/>
    </source>
</evidence>
<evidence type="ECO:0000313" key="12">
    <source>
        <dbReference type="EMBL" id="HAE2352537.1"/>
    </source>
</evidence>
<dbReference type="EMBL" id="DAATRB010000002">
    <property type="protein sequence ID" value="HAE9750711.1"/>
    <property type="molecule type" value="Genomic_DNA"/>
</dbReference>
<evidence type="ECO:0000313" key="15">
    <source>
        <dbReference type="EMBL" id="HAE3091389.1"/>
    </source>
</evidence>
<dbReference type="EMBL" id="DAATSY010000020">
    <property type="protein sequence ID" value="HAE9977231.1"/>
    <property type="molecule type" value="Genomic_DNA"/>
</dbReference>
<dbReference type="AlphaFoldDB" id="A0A5I8LF26"/>
<evidence type="ECO:0000313" key="26">
    <source>
        <dbReference type="EMBL" id="HAE9722324.1"/>
    </source>
</evidence>
<evidence type="ECO:0000313" key="2">
    <source>
        <dbReference type="EMBL" id="EDF5947364.1"/>
    </source>
</evidence>
<evidence type="ECO:0000313" key="7">
    <source>
        <dbReference type="EMBL" id="HAA0924413.1"/>
    </source>
</evidence>
<organism evidence="23">
    <name type="scientific">Salmonella enterica subsp. enterica serovar Heidelberg</name>
    <dbReference type="NCBI Taxonomy" id="611"/>
    <lineage>
        <taxon>Bacteria</taxon>
        <taxon>Pseudomonadati</taxon>
        <taxon>Pseudomonadota</taxon>
        <taxon>Gammaproteobacteria</taxon>
        <taxon>Enterobacterales</taxon>
        <taxon>Enterobacteriaceae</taxon>
        <taxon>Salmonella</taxon>
    </lineage>
</organism>
<dbReference type="EMBL" id="DAAAKT010000034">
    <property type="protein sequence ID" value="HAA0924413.1"/>
    <property type="molecule type" value="Genomic_DNA"/>
</dbReference>
<dbReference type="EMBL" id="DAATQX010000004">
    <property type="protein sequence ID" value="HAE9727411.1"/>
    <property type="molecule type" value="Genomic_DNA"/>
</dbReference>
<dbReference type="EMBL" id="DAAAKS010000003">
    <property type="protein sequence ID" value="HAA0917117.1"/>
    <property type="molecule type" value="Genomic_DNA"/>
</dbReference>
<evidence type="ECO:0000313" key="30">
    <source>
        <dbReference type="EMBL" id="HAE9977231.1"/>
    </source>
</evidence>
<evidence type="ECO:0000313" key="16">
    <source>
        <dbReference type="EMBL" id="HAE3167470.1"/>
    </source>
</evidence>
<dbReference type="EMBL" id="AAMFZD010000006">
    <property type="protein sequence ID" value="EDG9828774.1"/>
    <property type="molecule type" value="Genomic_DNA"/>
</dbReference>
<dbReference type="EMBL" id="DAATQZ010000002">
    <property type="protein sequence ID" value="HAE9731007.1"/>
    <property type="molecule type" value="Genomic_DNA"/>
</dbReference>
<dbReference type="EMBL" id="DAATQW010000011">
    <property type="protein sequence ID" value="HAE9722324.1"/>
    <property type="molecule type" value="Genomic_DNA"/>
</dbReference>
<evidence type="ECO:0000313" key="22">
    <source>
        <dbReference type="EMBL" id="HAE5169073.1"/>
    </source>
</evidence>
<evidence type="ECO:0000313" key="13">
    <source>
        <dbReference type="EMBL" id="HAE3043104.1"/>
    </source>
</evidence>
<dbReference type="EMBL" id="DAASEG010000005">
    <property type="protein sequence ID" value="HAE5153786.1"/>
    <property type="molecule type" value="Genomic_DNA"/>
</dbReference>
<dbReference type="EMBL" id="DAARPM010000013">
    <property type="protein sequence ID" value="HAE3401502.1"/>
    <property type="molecule type" value="Genomic_DNA"/>
</dbReference>
<evidence type="ECO:0000313" key="19">
    <source>
        <dbReference type="EMBL" id="HAE3415629.1"/>
    </source>
</evidence>
<evidence type="ECO:0000313" key="4">
    <source>
        <dbReference type="EMBL" id="EDH4272848.1"/>
    </source>
</evidence>
<dbReference type="EMBL" id="DAAAKX010000028">
    <property type="protein sequence ID" value="HAA0933698.1"/>
    <property type="molecule type" value="Genomic_DNA"/>
</dbReference>
<dbReference type="EMBL" id="AAMHPK010000003">
    <property type="protein sequence ID" value="EDH4272848.1"/>
    <property type="molecule type" value="Genomic_DNA"/>
</dbReference>
<evidence type="ECO:0000313" key="20">
    <source>
        <dbReference type="EMBL" id="HAE4949773.1"/>
    </source>
</evidence>
<dbReference type="EMBL" id="DAARMW010000003">
    <property type="protein sequence ID" value="HAE3091389.1"/>
    <property type="molecule type" value="Genomic_DNA"/>
</dbReference>
<protein>
    <submittedName>
        <fullName evidence="23">Uncharacterized protein</fullName>
    </submittedName>
</protein>
<dbReference type="EMBL" id="DAASEJ010000007">
    <property type="protein sequence ID" value="HAE5169073.1"/>
    <property type="molecule type" value="Genomic_DNA"/>
</dbReference>
<evidence type="ECO:0000313" key="3">
    <source>
        <dbReference type="EMBL" id="EDG9828774.1"/>
    </source>
</evidence>
<dbReference type="EMBL" id="AAMATZ010000003">
    <property type="protein sequence ID" value="EDF4380630.1"/>
    <property type="molecule type" value="Genomic_DNA"/>
</dbReference>
<evidence type="ECO:0000313" key="31">
    <source>
        <dbReference type="EMBL" id="HAF1107961.1"/>
    </source>
</evidence>
<name>A0A5I8LF26_SALET</name>
<evidence type="ECO:0000313" key="24">
    <source>
        <dbReference type="EMBL" id="HAE5528854.1"/>
    </source>
</evidence>
<dbReference type="EMBL" id="DAAALC010000003">
    <property type="protein sequence ID" value="HAA0969506.1"/>
    <property type="molecule type" value="Genomic_DNA"/>
</dbReference>
<evidence type="ECO:0000313" key="27">
    <source>
        <dbReference type="EMBL" id="HAE9727411.1"/>
    </source>
</evidence>
<proteinExistence type="predicted"/>
<evidence type="ECO:0000313" key="18">
    <source>
        <dbReference type="EMBL" id="HAE3401502.1"/>
    </source>
</evidence>
<evidence type="ECO:0000313" key="10">
    <source>
        <dbReference type="EMBL" id="HAA0969506.1"/>
    </source>
</evidence>
<dbReference type="EMBL" id="DAASFR010000008">
    <property type="protein sequence ID" value="HAE5326711.1"/>
    <property type="molecule type" value="Genomic_DNA"/>
</dbReference>
<evidence type="ECO:0000313" key="9">
    <source>
        <dbReference type="EMBL" id="HAA0960028.1"/>
    </source>
</evidence>
<evidence type="ECO:0000313" key="1">
    <source>
        <dbReference type="EMBL" id="EDF4380630.1"/>
    </source>
</evidence>
<sequence>MLSLFWQITPHFEGIGAIKMVLSGFLKLRIVEESMGYVIVQICTLPANAISRWRKYQVFTERTVYQSVQLPVAHGCFM</sequence>
<evidence type="ECO:0000313" key="21">
    <source>
        <dbReference type="EMBL" id="HAE5153786.1"/>
    </source>
</evidence>
<evidence type="ECO:0000313" key="29">
    <source>
        <dbReference type="EMBL" id="HAE9750711.1"/>
    </source>
</evidence>
<reference evidence="1" key="3">
    <citation type="submission" date="2018-07" db="EMBL/GenBank/DDBJ databases">
        <authorList>
            <consortium name="PulseNet: The National Subtyping Network for Foodborne Disease Surveillance"/>
            <person name="Tarr C.L."/>
            <person name="Trees E."/>
            <person name="Katz L.S."/>
            <person name="Carleton-Romer H.A."/>
            <person name="Stroika S."/>
            <person name="Kucerova Z."/>
            <person name="Roache K.F."/>
            <person name="Sabol A.L."/>
            <person name="Besser J."/>
            <person name="Gerner-Smidt P."/>
        </authorList>
    </citation>
    <scope>NUCLEOTIDE SEQUENCE</scope>
    <source>
        <strain evidence="1">PNUSAS007853</strain>
        <strain evidence="2">PNUSAS007856</strain>
        <strain evidence="4">PNUSAS013202</strain>
        <strain evidence="3">PNUSAS013571</strain>
    </source>
</reference>
<dbReference type="EMBL" id="DAARGR010000011">
    <property type="protein sequence ID" value="HAE2352537.1"/>
    <property type="molecule type" value="Genomic_DNA"/>
</dbReference>
<dbReference type="EMBL" id="DAAAKW010000007">
    <property type="protein sequence ID" value="HAA0960028.1"/>
    <property type="molecule type" value="Genomic_DNA"/>
</dbReference>
<gene>
    <name evidence="1" type="ORF">B0E74_06775</name>
    <name evidence="2" type="ORF">B0E77_08890</name>
    <name evidence="3" type="ORF">CA693_14610</name>
    <name evidence="4" type="ORF">CBH38_06530</name>
    <name evidence="12" type="ORF">G3277_001923</name>
    <name evidence="13" type="ORF">G3422_004078</name>
    <name evidence="14" type="ORF">G3535_003198</name>
    <name evidence="15" type="ORF">G3541_000985</name>
    <name evidence="17" type="ORF">G3928_000548</name>
    <name evidence="16" type="ORF">G3930_002797</name>
    <name evidence="19" type="ORF">G3931_002402</name>
    <name evidence="18" type="ORF">G3933_002247</name>
    <name evidence="30" type="ORF">G4195_001680</name>
    <name evidence="20" type="ORF">G4G02_001488</name>
    <name evidence="21" type="ORF">G4H29_000680</name>
    <name evidence="22" type="ORF">G4H31_002234</name>
    <name evidence="23" type="ORF">G4H47_002064</name>
    <name evidence="25" type="ORF">G4J62_001297</name>
    <name evidence="24" type="ORF">G4J64_000764</name>
    <name evidence="29" type="ORF">G4V80_000642</name>
    <name evidence="27" type="ORF">G4V81_002011</name>
    <name evidence="26" type="ORF">G4V82_001829</name>
    <name evidence="28" type="ORF">G4W95_000528</name>
    <name evidence="31" type="ORF">G9F44_003004</name>
    <name evidence="9" type="ORF">GDL37_05030</name>
    <name evidence="6" type="ORF">GDL42_04900</name>
    <name evidence="7" type="ORF">GDL69_17510</name>
    <name evidence="8" type="ORF">GDL87_15000</name>
    <name evidence="10" type="ORF">GDM05_04810</name>
    <name evidence="5" type="ORF">GDM08_11670</name>
    <name evidence="11" type="ORF">GYJ09_001083</name>
</gene>
<evidence type="ECO:0000313" key="8">
    <source>
        <dbReference type="EMBL" id="HAA0933698.1"/>
    </source>
</evidence>
<evidence type="ECO:0000313" key="11">
    <source>
        <dbReference type="EMBL" id="HAB6770794.1"/>
    </source>
</evidence>
<evidence type="ECO:0000313" key="23">
    <source>
        <dbReference type="EMBL" id="HAE5326711.1"/>
    </source>
</evidence>
<dbReference type="EMBL" id="DAAROE010000002">
    <property type="protein sequence ID" value="HAE3188593.1"/>
    <property type="molecule type" value="Genomic_DNA"/>
</dbReference>
<dbReference type="EMBL" id="DAAROD010000030">
    <property type="protein sequence ID" value="HAE3167470.1"/>
    <property type="molecule type" value="Genomic_DNA"/>
</dbReference>